<proteinExistence type="predicted"/>
<accession>A0A3E1NEV3</accession>
<evidence type="ECO:0000313" key="2">
    <source>
        <dbReference type="EMBL" id="RFM26509.1"/>
    </source>
</evidence>
<protein>
    <recommendedName>
        <fullName evidence="1">DinB-like domain-containing protein</fullName>
    </recommendedName>
</protein>
<comment type="caution">
    <text evidence="2">The sequence shown here is derived from an EMBL/GenBank/DDBJ whole genome shotgun (WGS) entry which is preliminary data.</text>
</comment>
<reference evidence="2 3" key="1">
    <citation type="submission" date="2018-08" db="EMBL/GenBank/DDBJ databases">
        <title>Chitinophagaceae sp. K23C18032701, a novel bacterium isolated from forest soil.</title>
        <authorList>
            <person name="Wang C."/>
        </authorList>
    </citation>
    <scope>NUCLEOTIDE SEQUENCE [LARGE SCALE GENOMIC DNA]</scope>
    <source>
        <strain evidence="2 3">K23C18032701</strain>
    </source>
</reference>
<gene>
    <name evidence="2" type="ORF">DXN05_20020</name>
</gene>
<dbReference type="Proteomes" id="UP000261284">
    <property type="component" value="Unassembled WGS sequence"/>
</dbReference>
<dbReference type="Gene3D" id="1.20.120.450">
    <property type="entry name" value="dinb family like domain"/>
    <property type="match status" value="1"/>
</dbReference>
<sequence length="174" mass="19869">MDLNHYLAELDNNTRNTLDIVDKYSATELLFKEEETCSIADLLEHICISDNRTINLLKSDTTSVAATEELYGDARLQQIVVDYQGGPKITETELRELQGAVTDYSSFEAIFTPQREALKQALLSGEIAITHKTYPHQYLGDMTVTDWLKYIIYHTNRHLNDIMADSMEFKKSIS</sequence>
<name>A0A3E1NEV3_9BACT</name>
<keyword evidence="3" id="KW-1185">Reference proteome</keyword>
<evidence type="ECO:0000313" key="3">
    <source>
        <dbReference type="Proteomes" id="UP000261284"/>
    </source>
</evidence>
<dbReference type="SUPFAM" id="SSF109854">
    <property type="entry name" value="DinB/YfiT-like putative metalloenzymes"/>
    <property type="match status" value="1"/>
</dbReference>
<dbReference type="Pfam" id="PF12867">
    <property type="entry name" value="DinB_2"/>
    <property type="match status" value="1"/>
</dbReference>
<dbReference type="OrthoDB" id="679284at2"/>
<dbReference type="InterPro" id="IPR024775">
    <property type="entry name" value="DinB-like"/>
</dbReference>
<organism evidence="2 3">
    <name type="scientific">Deminuibacter soli</name>
    <dbReference type="NCBI Taxonomy" id="2291815"/>
    <lineage>
        <taxon>Bacteria</taxon>
        <taxon>Pseudomonadati</taxon>
        <taxon>Bacteroidota</taxon>
        <taxon>Chitinophagia</taxon>
        <taxon>Chitinophagales</taxon>
        <taxon>Chitinophagaceae</taxon>
        <taxon>Deminuibacter</taxon>
    </lineage>
</organism>
<dbReference type="EMBL" id="QTJU01000009">
    <property type="protein sequence ID" value="RFM26509.1"/>
    <property type="molecule type" value="Genomic_DNA"/>
</dbReference>
<dbReference type="AlphaFoldDB" id="A0A3E1NEV3"/>
<dbReference type="InterPro" id="IPR034660">
    <property type="entry name" value="DinB/YfiT-like"/>
</dbReference>
<evidence type="ECO:0000259" key="1">
    <source>
        <dbReference type="Pfam" id="PF12867"/>
    </source>
</evidence>
<dbReference type="RefSeq" id="WP_116849063.1">
    <property type="nucleotide sequence ID" value="NZ_QTJU01000009.1"/>
</dbReference>
<feature type="domain" description="DinB-like" evidence="1">
    <location>
        <begin position="10"/>
        <end position="161"/>
    </location>
</feature>